<organism evidence="4">
    <name type="scientific">Salmonella diarizonae</name>
    <dbReference type="NCBI Taxonomy" id="59204"/>
    <lineage>
        <taxon>Bacteria</taxon>
        <taxon>Pseudomonadati</taxon>
        <taxon>Pseudomonadota</taxon>
        <taxon>Gammaproteobacteria</taxon>
        <taxon>Enterobacterales</taxon>
        <taxon>Enterobacteriaceae</taxon>
        <taxon>Salmonella</taxon>
    </lineage>
</organism>
<evidence type="ECO:0000259" key="3">
    <source>
        <dbReference type="Pfam" id="PF13808"/>
    </source>
</evidence>
<dbReference type="InterPro" id="IPR047647">
    <property type="entry name" value="ISAs1_transpos"/>
</dbReference>
<dbReference type="GO" id="GO:0003677">
    <property type="term" value="F:DNA binding"/>
    <property type="evidence" value="ECO:0007669"/>
    <property type="project" value="InterPro"/>
</dbReference>
<proteinExistence type="inferred from homology"/>
<dbReference type="EMBL" id="RSHK01000024">
    <property type="protein sequence ID" value="MIE71841.1"/>
    <property type="molecule type" value="Genomic_DNA"/>
</dbReference>
<dbReference type="InterPro" id="IPR002559">
    <property type="entry name" value="Transposase_11"/>
</dbReference>
<comment type="caution">
    <text evidence="4">The sequence shown here is derived from an EMBL/GenBank/DDBJ whole genome shotgun (WGS) entry which is preliminary data.</text>
</comment>
<dbReference type="GO" id="GO:0004803">
    <property type="term" value="F:transposase activity"/>
    <property type="evidence" value="ECO:0007669"/>
    <property type="project" value="InterPro"/>
</dbReference>
<dbReference type="Pfam" id="PF01609">
    <property type="entry name" value="DDE_Tnp_1"/>
    <property type="match status" value="1"/>
</dbReference>
<dbReference type="PANTHER" id="PTHR30298">
    <property type="entry name" value="H REPEAT-ASSOCIATED PREDICTED TRANSPOSASE"/>
    <property type="match status" value="1"/>
</dbReference>
<gene>
    <name evidence="4" type="ORF">EL06_21070</name>
</gene>
<protein>
    <submittedName>
        <fullName evidence="4">ISAs1 family transposase</fullName>
    </submittedName>
</protein>
<feature type="domain" description="Transposase IS4-like" evidence="2">
    <location>
        <begin position="103"/>
        <end position="339"/>
    </location>
</feature>
<sequence length="373" mass="42077">MSPTQPLLQHFSHLKDPRVKRTQLYPLENILTIAICAVICGAENWTEIEDFAYAKEEFFSQIIDLSNGIPSHDTFGRVFAALDPRAFAEGFTAWVQTLVSDWSDDIVAIDGKTMRRSLDKANGKAAVHLVSAFSAHNRLVLGQVKVGDKSNEITAIPELLKRLTLSGCLVTLDAMGCQRKITSNIREAGADYVLSLKGNQRELFDDTQRYFDWCENHPEKKYLHDDTDAGHGRVERRVVETVDVEWLASRGLWADMQSLVRVQSERHVGEQISHETRYFISSLPAREVERIAHAVRAHWQVENGLHWCLDIAFSEDQQRMREGNAASNMALLSKIALNLLKHTKSKVGVKSRRKRAGWDNAFLLQALGKASSI</sequence>
<dbReference type="InterPro" id="IPR051698">
    <property type="entry name" value="Transposase_11-like"/>
</dbReference>
<comment type="similarity">
    <text evidence="1">Belongs to the transposase 11 family.</text>
</comment>
<dbReference type="GO" id="GO:0006313">
    <property type="term" value="P:DNA transposition"/>
    <property type="evidence" value="ECO:0007669"/>
    <property type="project" value="InterPro"/>
</dbReference>
<evidence type="ECO:0000313" key="4">
    <source>
        <dbReference type="EMBL" id="MIE71841.1"/>
    </source>
</evidence>
<dbReference type="NCBIfam" id="NF033564">
    <property type="entry name" value="transpos_ISAs1"/>
    <property type="match status" value="1"/>
</dbReference>
<evidence type="ECO:0000259" key="2">
    <source>
        <dbReference type="Pfam" id="PF01609"/>
    </source>
</evidence>
<dbReference type="AlphaFoldDB" id="A0A6C8Y0C7"/>
<dbReference type="Pfam" id="PF13808">
    <property type="entry name" value="DDE_Tnp_1_assoc"/>
    <property type="match status" value="1"/>
</dbReference>
<dbReference type="InterPro" id="IPR032806">
    <property type="entry name" value="YbfD_N"/>
</dbReference>
<dbReference type="Proteomes" id="UP000885362">
    <property type="component" value="Unassembled WGS sequence"/>
</dbReference>
<accession>A0A6C8Y0C7</accession>
<evidence type="ECO:0000256" key="1">
    <source>
        <dbReference type="ARBA" id="ARBA00010075"/>
    </source>
</evidence>
<dbReference type="PANTHER" id="PTHR30298:SF0">
    <property type="entry name" value="PROTEIN YBFL-RELATED"/>
    <property type="match status" value="1"/>
</dbReference>
<reference evidence="4" key="1">
    <citation type="submission" date="2018-08" db="EMBL/GenBank/DDBJ databases">
        <authorList>
            <consortium name="GenomeTrakr network: Whole genome sequencing for foodborne pathogen traceback"/>
        </authorList>
    </citation>
    <scope>NUCLEOTIDE SEQUENCE [LARGE SCALE GENOMIC DNA]</scope>
    <source>
        <strain evidence="4">FMA0132</strain>
    </source>
</reference>
<feature type="domain" description="H repeat-associated protein N-terminal" evidence="3">
    <location>
        <begin position="8"/>
        <end position="95"/>
    </location>
</feature>
<name>A0A6C8Y0C7_SALDZ</name>